<name>F2LSI9_BURGS</name>
<dbReference type="AlphaFoldDB" id="F2LSI9"/>
<gene>
    <name evidence="1" type="ordered locus">bgla_3p0850</name>
</gene>
<evidence type="ECO:0000313" key="2">
    <source>
        <dbReference type="Proteomes" id="UP000008316"/>
    </source>
</evidence>
<dbReference type="RefSeq" id="WP_013691920.1">
    <property type="nucleotide sequence ID" value="NC_015378.1"/>
</dbReference>
<dbReference type="GO" id="GO:0016787">
    <property type="term" value="F:hydrolase activity"/>
    <property type="evidence" value="ECO:0007669"/>
    <property type="project" value="UniProtKB-KW"/>
</dbReference>
<keyword evidence="1" id="KW-0378">Hydrolase</keyword>
<reference evidence="1 2" key="1">
    <citation type="journal article" date="2011" name="J. Bacteriol.">
        <title>Complete genome sequence of Burkholderia gladioli BSR3.</title>
        <authorList>
            <person name="Seo Y.S."/>
            <person name="Lim J."/>
            <person name="Choi B.S."/>
            <person name="Kim H."/>
            <person name="Goo E."/>
            <person name="Lee B."/>
            <person name="Lim J.S."/>
            <person name="Choi I.Y."/>
            <person name="Moon J.S."/>
            <person name="Kim J."/>
            <person name="Hwang I."/>
        </authorList>
    </citation>
    <scope>NUCLEOTIDE SEQUENCE [LARGE SCALE GENOMIC DNA]</scope>
    <source>
        <strain evidence="2">BSR3</strain>
    </source>
</reference>
<geneLocation type="plasmid" evidence="1 2">
    <name>bgla_3p</name>
</geneLocation>
<evidence type="ECO:0000313" key="1">
    <source>
        <dbReference type="EMBL" id="AEA65785.1"/>
    </source>
</evidence>
<organism evidence="1 2">
    <name type="scientific">Burkholderia gladioli (strain BSR3)</name>
    <dbReference type="NCBI Taxonomy" id="999541"/>
    <lineage>
        <taxon>Bacteria</taxon>
        <taxon>Pseudomonadati</taxon>
        <taxon>Pseudomonadota</taxon>
        <taxon>Betaproteobacteria</taxon>
        <taxon>Burkholderiales</taxon>
        <taxon>Burkholderiaceae</taxon>
        <taxon>Burkholderia</taxon>
    </lineage>
</organism>
<dbReference type="HOGENOM" id="CLU_109398_2_0_4"/>
<sequence length="152" mass="17335">MSTLERAIEIAASAHAGQVDKGGQPYILHPLRVMMAVRMTEERIVAVLHDVIEDTEWTLDRLHAEGFSESVLNGLDAVTRRPGENYDDFVRRASRDVIGLNVKLEDLRDNANLSRISRPTDVDRKRIEKYQRAIAWLTLTRNEAGRLVEQRS</sequence>
<protein>
    <submittedName>
        <fullName evidence="1">Metal dependent phosphohydrolase, HD region</fullName>
    </submittedName>
</protein>
<dbReference type="EMBL" id="CP002603">
    <property type="protein sequence ID" value="AEA65785.1"/>
    <property type="molecule type" value="Genomic_DNA"/>
</dbReference>
<keyword evidence="1" id="KW-0614">Plasmid</keyword>
<dbReference type="KEGG" id="bgd:bgla_3p0850"/>
<dbReference type="Gene3D" id="1.10.3210.10">
    <property type="entry name" value="Hypothetical protein af1432"/>
    <property type="match status" value="1"/>
</dbReference>
<dbReference type="SUPFAM" id="SSF109604">
    <property type="entry name" value="HD-domain/PDEase-like"/>
    <property type="match status" value="1"/>
</dbReference>
<keyword evidence="2" id="KW-1185">Reference proteome</keyword>
<proteinExistence type="predicted"/>
<accession>F2LSI9</accession>
<dbReference type="Proteomes" id="UP000008316">
    <property type="component" value="Plasmid bgla_3p"/>
</dbReference>